<keyword evidence="7" id="KW-0067">ATP-binding</keyword>
<evidence type="ECO:0000256" key="1">
    <source>
        <dbReference type="ARBA" id="ARBA00004496"/>
    </source>
</evidence>
<evidence type="ECO:0000256" key="4">
    <source>
        <dbReference type="ARBA" id="ARBA00022491"/>
    </source>
</evidence>
<evidence type="ECO:0000259" key="19">
    <source>
        <dbReference type="PROSITE" id="PS50110"/>
    </source>
</evidence>
<dbReference type="InterPro" id="IPR003593">
    <property type="entry name" value="AAA+_ATPase"/>
</dbReference>
<accession>A0A6M4AWJ6</accession>
<evidence type="ECO:0000256" key="9">
    <source>
        <dbReference type="ARBA" id="ARBA00023015"/>
    </source>
</evidence>
<feature type="modified residue" description="4-aspartylphosphate" evidence="17">
    <location>
        <position position="56"/>
    </location>
</feature>
<protein>
    <recommendedName>
        <fullName evidence="2">DNA-binding transcriptional regulator NtrC</fullName>
    </recommendedName>
    <alternativeName>
        <fullName evidence="14">Nitrogen regulation protein NR(I)</fullName>
    </alternativeName>
    <alternativeName>
        <fullName evidence="15">Nitrogen regulator I</fullName>
    </alternativeName>
</protein>
<dbReference type="RefSeq" id="WP_169947095.1">
    <property type="nucleotide sequence ID" value="NZ_CP053015.1"/>
</dbReference>
<dbReference type="SUPFAM" id="SSF46689">
    <property type="entry name" value="Homeodomain-like"/>
    <property type="match status" value="1"/>
</dbReference>
<comment type="function">
    <text evidence="16">Member of the two-component regulatory system NtrB/NtrC, which controls expression of the nitrogen-regulated (ntr) genes in response to nitrogen limitation. Phosphorylated NtrC binds directly to DNA and stimulates the formation of open promoter-sigma54-RNA polymerase complexes.</text>
</comment>
<dbReference type="GO" id="GO:0005524">
    <property type="term" value="F:ATP binding"/>
    <property type="evidence" value="ECO:0007669"/>
    <property type="project" value="UniProtKB-KW"/>
</dbReference>
<sequence>MSMSGAHILLVEDDNAIATVIRVALESEGAQLDAVDNLAARDAALTASRYDAIVTDVILPDGNGLAGLRELRDAGERLPPVIVLSAQNTLDTAVRASEEGAFDYLPKPFDLDELVEALRAALRRGDDSERAGEGEANLSGLPIIGRAASMQHVYRTLARVAPTDLSVLILGESGTGKELVAQAIHHSSRRRTRPFVAVNMAAIPRDLIESELFGHEKGAFTGAMARTSGRFEQAEGGTLFLDEIGDMPIEAQTRLLRVLQSGDFSPVGSSRVLRADVRIIAATNQDLMALVASGRFREDLYYRLNVIPIALPALRDRRSDIALLADHFLAQGAGVGLPRKSISRDALAALSAHDWPGNVRELGNAMQRLALLTRGERIGKEDVVRLLGQGSGAGGADLAVVDPSDALVTAVRLWLDSGPAHEAAENGDLHGRLVSLVEQVAIEAILEQTGGNQLKAAAILGINRNTLRLKRKGG</sequence>
<evidence type="ECO:0000256" key="5">
    <source>
        <dbReference type="ARBA" id="ARBA00022553"/>
    </source>
</evidence>
<evidence type="ECO:0000313" key="20">
    <source>
        <dbReference type="EMBL" id="QJQ33126.1"/>
    </source>
</evidence>
<feature type="domain" description="Response regulatory" evidence="19">
    <location>
        <begin position="7"/>
        <end position="122"/>
    </location>
</feature>
<dbReference type="PANTHER" id="PTHR32071:SF95">
    <property type="entry name" value="DNA-BINDING TRANSCRIPTIONAL REGULATOR NTRC"/>
    <property type="match status" value="1"/>
</dbReference>
<evidence type="ECO:0000259" key="18">
    <source>
        <dbReference type="PROSITE" id="PS50045"/>
    </source>
</evidence>
<evidence type="ECO:0000256" key="8">
    <source>
        <dbReference type="ARBA" id="ARBA00023012"/>
    </source>
</evidence>
<dbReference type="InterPro" id="IPR001789">
    <property type="entry name" value="Sig_transdc_resp-reg_receiver"/>
</dbReference>
<gene>
    <name evidence="20" type="ORF">GV829_12330</name>
</gene>
<dbReference type="Gene3D" id="1.10.10.60">
    <property type="entry name" value="Homeodomain-like"/>
    <property type="match status" value="1"/>
</dbReference>
<organism evidence="20 21">
    <name type="scientific">Sphingomonas lacunae</name>
    <dbReference type="NCBI Taxonomy" id="2698828"/>
    <lineage>
        <taxon>Bacteria</taxon>
        <taxon>Pseudomonadati</taxon>
        <taxon>Pseudomonadota</taxon>
        <taxon>Alphaproteobacteria</taxon>
        <taxon>Sphingomonadales</taxon>
        <taxon>Sphingomonadaceae</taxon>
        <taxon>Sphingomonas</taxon>
    </lineage>
</organism>
<dbReference type="PROSITE" id="PS00688">
    <property type="entry name" value="SIGMA54_INTERACT_3"/>
    <property type="match status" value="1"/>
</dbReference>
<dbReference type="GO" id="GO:0000160">
    <property type="term" value="P:phosphorelay signal transduction system"/>
    <property type="evidence" value="ECO:0007669"/>
    <property type="project" value="UniProtKB-KW"/>
</dbReference>
<reference evidence="20 21" key="1">
    <citation type="submission" date="2020-01" db="EMBL/GenBank/DDBJ databases">
        <title>Sphingomonas sp. strain CSW-10.</title>
        <authorList>
            <person name="Chen W.-M."/>
        </authorList>
    </citation>
    <scope>NUCLEOTIDE SEQUENCE [LARGE SCALE GENOMIC DNA]</scope>
    <source>
        <strain evidence="20 21">CSW-10</strain>
    </source>
</reference>
<dbReference type="GO" id="GO:0005737">
    <property type="term" value="C:cytoplasm"/>
    <property type="evidence" value="ECO:0007669"/>
    <property type="project" value="UniProtKB-SubCell"/>
</dbReference>
<comment type="subcellular location">
    <subcellularLocation>
        <location evidence="1">Cytoplasm</location>
    </subcellularLocation>
</comment>
<evidence type="ECO:0000256" key="16">
    <source>
        <dbReference type="ARBA" id="ARBA00043886"/>
    </source>
</evidence>
<dbReference type="CDD" id="cd00009">
    <property type="entry name" value="AAA"/>
    <property type="match status" value="1"/>
</dbReference>
<dbReference type="Gene3D" id="3.40.50.2300">
    <property type="match status" value="1"/>
</dbReference>
<dbReference type="EMBL" id="CP053015">
    <property type="protein sequence ID" value="QJQ33126.1"/>
    <property type="molecule type" value="Genomic_DNA"/>
</dbReference>
<dbReference type="AlphaFoldDB" id="A0A6M4AWJ6"/>
<keyword evidence="13" id="KW-0535">Nitrogen fixation</keyword>
<feature type="domain" description="Sigma-54 factor interaction" evidence="18">
    <location>
        <begin position="143"/>
        <end position="371"/>
    </location>
</feature>
<keyword evidence="9" id="KW-0805">Transcription regulation</keyword>
<dbReference type="SUPFAM" id="SSF52172">
    <property type="entry name" value="CheY-like"/>
    <property type="match status" value="1"/>
</dbReference>
<dbReference type="InterPro" id="IPR002197">
    <property type="entry name" value="HTH_Fis"/>
</dbReference>
<keyword evidence="12" id="KW-0804">Transcription</keyword>
<evidence type="ECO:0000256" key="3">
    <source>
        <dbReference type="ARBA" id="ARBA00022490"/>
    </source>
</evidence>
<dbReference type="Pfam" id="PF00158">
    <property type="entry name" value="Sigma54_activat"/>
    <property type="match status" value="1"/>
</dbReference>
<dbReference type="Proteomes" id="UP000503018">
    <property type="component" value="Chromosome"/>
</dbReference>
<evidence type="ECO:0000256" key="12">
    <source>
        <dbReference type="ARBA" id="ARBA00023163"/>
    </source>
</evidence>
<dbReference type="GO" id="GO:0043565">
    <property type="term" value="F:sequence-specific DNA binding"/>
    <property type="evidence" value="ECO:0007669"/>
    <property type="project" value="InterPro"/>
</dbReference>
<dbReference type="Gene3D" id="3.40.50.300">
    <property type="entry name" value="P-loop containing nucleotide triphosphate hydrolases"/>
    <property type="match status" value="1"/>
</dbReference>
<evidence type="ECO:0000256" key="11">
    <source>
        <dbReference type="ARBA" id="ARBA00023159"/>
    </source>
</evidence>
<dbReference type="FunFam" id="3.40.50.300:FF:000006">
    <property type="entry name" value="DNA-binding transcriptional regulator NtrC"/>
    <property type="match status" value="1"/>
</dbReference>
<dbReference type="PRINTS" id="PR01590">
    <property type="entry name" value="HTHFIS"/>
</dbReference>
<keyword evidence="6" id="KW-0547">Nucleotide-binding</keyword>
<evidence type="ECO:0000256" key="10">
    <source>
        <dbReference type="ARBA" id="ARBA00023125"/>
    </source>
</evidence>
<evidence type="ECO:0000256" key="14">
    <source>
        <dbReference type="ARBA" id="ARBA00029881"/>
    </source>
</evidence>
<dbReference type="Pfam" id="PF02954">
    <property type="entry name" value="HTH_8"/>
    <property type="match status" value="1"/>
</dbReference>
<dbReference type="Gene3D" id="1.10.8.60">
    <property type="match status" value="1"/>
</dbReference>
<dbReference type="InterPro" id="IPR058031">
    <property type="entry name" value="AAA_lid_NorR"/>
</dbReference>
<keyword evidence="5 17" id="KW-0597">Phosphoprotein</keyword>
<evidence type="ECO:0000256" key="2">
    <source>
        <dbReference type="ARBA" id="ARBA00019059"/>
    </source>
</evidence>
<evidence type="ECO:0000256" key="13">
    <source>
        <dbReference type="ARBA" id="ARBA00023231"/>
    </source>
</evidence>
<keyword evidence="10" id="KW-0238">DNA-binding</keyword>
<evidence type="ECO:0000256" key="15">
    <source>
        <dbReference type="ARBA" id="ARBA00031910"/>
    </source>
</evidence>
<dbReference type="InterPro" id="IPR011006">
    <property type="entry name" value="CheY-like_superfamily"/>
</dbReference>
<dbReference type="PANTHER" id="PTHR32071">
    <property type="entry name" value="TRANSCRIPTIONAL REGULATORY PROTEIN"/>
    <property type="match status" value="1"/>
</dbReference>
<dbReference type="SMART" id="SM00448">
    <property type="entry name" value="REC"/>
    <property type="match status" value="1"/>
</dbReference>
<dbReference type="SMART" id="SM00382">
    <property type="entry name" value="AAA"/>
    <property type="match status" value="1"/>
</dbReference>
<dbReference type="PROSITE" id="PS50110">
    <property type="entry name" value="RESPONSE_REGULATORY"/>
    <property type="match status" value="1"/>
</dbReference>
<keyword evidence="4" id="KW-0678">Repressor</keyword>
<dbReference type="InterPro" id="IPR025662">
    <property type="entry name" value="Sigma_54_int_dom_ATP-bd_1"/>
</dbReference>
<dbReference type="Pfam" id="PF00072">
    <property type="entry name" value="Response_reg"/>
    <property type="match status" value="1"/>
</dbReference>
<dbReference type="PROSITE" id="PS00675">
    <property type="entry name" value="SIGMA54_INTERACT_1"/>
    <property type="match status" value="1"/>
</dbReference>
<proteinExistence type="predicted"/>
<dbReference type="InterPro" id="IPR002078">
    <property type="entry name" value="Sigma_54_int"/>
</dbReference>
<dbReference type="InterPro" id="IPR025944">
    <property type="entry name" value="Sigma_54_int_dom_CS"/>
</dbReference>
<keyword evidence="8" id="KW-0902">Two-component regulatory system</keyword>
<evidence type="ECO:0000256" key="17">
    <source>
        <dbReference type="PROSITE-ProRule" id="PRU00169"/>
    </source>
</evidence>
<dbReference type="KEGG" id="slan:GV829_12330"/>
<name>A0A6M4AWJ6_9SPHN</name>
<dbReference type="Pfam" id="PF25601">
    <property type="entry name" value="AAA_lid_14"/>
    <property type="match status" value="1"/>
</dbReference>
<dbReference type="PROSITE" id="PS50045">
    <property type="entry name" value="SIGMA54_INTERACT_4"/>
    <property type="match status" value="1"/>
</dbReference>
<dbReference type="SUPFAM" id="SSF52540">
    <property type="entry name" value="P-loop containing nucleoside triphosphate hydrolases"/>
    <property type="match status" value="1"/>
</dbReference>
<dbReference type="InterPro" id="IPR009057">
    <property type="entry name" value="Homeodomain-like_sf"/>
</dbReference>
<keyword evidence="11" id="KW-0010">Activator</keyword>
<dbReference type="InterPro" id="IPR027417">
    <property type="entry name" value="P-loop_NTPase"/>
</dbReference>
<dbReference type="PROSITE" id="PS00676">
    <property type="entry name" value="SIGMA54_INTERACT_2"/>
    <property type="match status" value="1"/>
</dbReference>
<dbReference type="GO" id="GO:0006355">
    <property type="term" value="P:regulation of DNA-templated transcription"/>
    <property type="evidence" value="ECO:0007669"/>
    <property type="project" value="InterPro"/>
</dbReference>
<keyword evidence="21" id="KW-1185">Reference proteome</keyword>
<dbReference type="InterPro" id="IPR025943">
    <property type="entry name" value="Sigma_54_int_dom_ATP-bd_2"/>
</dbReference>
<evidence type="ECO:0000256" key="6">
    <source>
        <dbReference type="ARBA" id="ARBA00022741"/>
    </source>
</evidence>
<keyword evidence="3" id="KW-0963">Cytoplasm</keyword>
<evidence type="ECO:0000256" key="7">
    <source>
        <dbReference type="ARBA" id="ARBA00022840"/>
    </source>
</evidence>
<evidence type="ECO:0000313" key="21">
    <source>
        <dbReference type="Proteomes" id="UP000503018"/>
    </source>
</evidence>